<evidence type="ECO:0000256" key="2">
    <source>
        <dbReference type="ARBA" id="ARBA00022649"/>
    </source>
</evidence>
<dbReference type="GO" id="GO:0016787">
    <property type="term" value="F:hydrolase activity"/>
    <property type="evidence" value="ECO:0007669"/>
    <property type="project" value="UniProtKB-KW"/>
</dbReference>
<dbReference type="AlphaFoldDB" id="A0A1F5ZMI2"/>
<evidence type="ECO:0000256" key="7">
    <source>
        <dbReference type="ARBA" id="ARBA00038093"/>
    </source>
</evidence>
<evidence type="ECO:0000256" key="8">
    <source>
        <dbReference type="HAMAP-Rule" id="MF_00265"/>
    </source>
</evidence>
<comment type="cofactor">
    <cofactor evidence="1 8">
        <name>Mg(2+)</name>
        <dbReference type="ChEBI" id="CHEBI:18420"/>
    </cofactor>
</comment>
<evidence type="ECO:0000256" key="5">
    <source>
        <dbReference type="ARBA" id="ARBA00022801"/>
    </source>
</evidence>
<dbReference type="GO" id="GO:0000287">
    <property type="term" value="F:magnesium ion binding"/>
    <property type="evidence" value="ECO:0007669"/>
    <property type="project" value="UniProtKB-UniRule"/>
</dbReference>
<keyword evidence="8" id="KW-0800">Toxin</keyword>
<organism evidence="10 11">
    <name type="scientific">Candidatus Gottesmanbacteria bacterium RIFCSPHIGHO2_01_FULL_46_14</name>
    <dbReference type="NCBI Taxonomy" id="1798380"/>
    <lineage>
        <taxon>Bacteria</taxon>
        <taxon>Candidatus Gottesmaniibacteriota</taxon>
    </lineage>
</organism>
<keyword evidence="6 8" id="KW-0460">Magnesium</keyword>
<dbReference type="PANTHER" id="PTHR33653:SF1">
    <property type="entry name" value="RIBONUCLEASE VAPC2"/>
    <property type="match status" value="1"/>
</dbReference>
<comment type="similarity">
    <text evidence="7 8">Belongs to the PINc/VapC protein family.</text>
</comment>
<dbReference type="HAMAP" id="MF_00265">
    <property type="entry name" value="VapC_Nob1"/>
    <property type="match status" value="1"/>
</dbReference>
<feature type="domain" description="PIN" evidence="9">
    <location>
        <begin position="1"/>
        <end position="122"/>
    </location>
</feature>
<feature type="binding site" evidence="8">
    <location>
        <position position="99"/>
    </location>
    <ligand>
        <name>Mg(2+)</name>
        <dbReference type="ChEBI" id="CHEBI:18420"/>
    </ligand>
</feature>
<evidence type="ECO:0000256" key="1">
    <source>
        <dbReference type="ARBA" id="ARBA00001946"/>
    </source>
</evidence>
<dbReference type="CDD" id="cd09881">
    <property type="entry name" value="PIN_VapC4-5_FitB-like"/>
    <property type="match status" value="1"/>
</dbReference>
<protein>
    <recommendedName>
        <fullName evidence="8">Ribonuclease VapC</fullName>
        <shortName evidence="8">RNase VapC</shortName>
        <ecNumber evidence="8">3.1.-.-</ecNumber>
    </recommendedName>
    <alternativeName>
        <fullName evidence="8">Toxin VapC</fullName>
    </alternativeName>
</protein>
<dbReference type="Proteomes" id="UP000177416">
    <property type="component" value="Unassembled WGS sequence"/>
</dbReference>
<dbReference type="GO" id="GO:0090729">
    <property type="term" value="F:toxin activity"/>
    <property type="evidence" value="ECO:0007669"/>
    <property type="project" value="UniProtKB-KW"/>
</dbReference>
<dbReference type="Pfam" id="PF01850">
    <property type="entry name" value="PIN"/>
    <property type="match status" value="1"/>
</dbReference>
<evidence type="ECO:0000256" key="3">
    <source>
        <dbReference type="ARBA" id="ARBA00022722"/>
    </source>
</evidence>
<accession>A0A1F5ZMI2</accession>
<feature type="binding site" evidence="8">
    <location>
        <position position="6"/>
    </location>
    <ligand>
        <name>Mg(2+)</name>
        <dbReference type="ChEBI" id="CHEBI:18420"/>
    </ligand>
</feature>
<dbReference type="Gene3D" id="3.40.50.1010">
    <property type="entry name" value="5'-nuclease"/>
    <property type="match status" value="1"/>
</dbReference>
<dbReference type="GO" id="GO:0004540">
    <property type="term" value="F:RNA nuclease activity"/>
    <property type="evidence" value="ECO:0007669"/>
    <property type="project" value="InterPro"/>
</dbReference>
<proteinExistence type="inferred from homology"/>
<keyword evidence="5 8" id="KW-0378">Hydrolase</keyword>
<dbReference type="InterPro" id="IPR002716">
    <property type="entry name" value="PIN_dom"/>
</dbReference>
<name>A0A1F5ZMI2_9BACT</name>
<sequence>MIVLLDTNILIDFFHDNPRAVALMKSLEGKQLRVSALTIMEIIHGAHKTKTPERYISEFKNFLADFSVDVWPIDEVVATRCGELLAVMEGHGIRLGVVDALLAATALYHKCSIVSGDRAFRKVPGLDVYPSA</sequence>
<comment type="function">
    <text evidence="8">Toxic component of a toxin-antitoxin (TA) system. An RNase.</text>
</comment>
<dbReference type="InterPro" id="IPR029060">
    <property type="entry name" value="PIN-like_dom_sf"/>
</dbReference>
<dbReference type="PANTHER" id="PTHR33653">
    <property type="entry name" value="RIBONUCLEASE VAPC2"/>
    <property type="match status" value="1"/>
</dbReference>
<reference evidence="10 11" key="1">
    <citation type="journal article" date="2016" name="Nat. Commun.">
        <title>Thousands of microbial genomes shed light on interconnected biogeochemical processes in an aquifer system.</title>
        <authorList>
            <person name="Anantharaman K."/>
            <person name="Brown C.T."/>
            <person name="Hug L.A."/>
            <person name="Sharon I."/>
            <person name="Castelle C.J."/>
            <person name="Probst A.J."/>
            <person name="Thomas B.C."/>
            <person name="Singh A."/>
            <person name="Wilkins M.J."/>
            <person name="Karaoz U."/>
            <person name="Brodie E.L."/>
            <person name="Williams K.H."/>
            <person name="Hubbard S.S."/>
            <person name="Banfield J.F."/>
        </authorList>
    </citation>
    <scope>NUCLEOTIDE SEQUENCE [LARGE SCALE GENOMIC DNA]</scope>
</reference>
<dbReference type="EMBL" id="MFJJ01000042">
    <property type="protein sequence ID" value="OGG13573.1"/>
    <property type="molecule type" value="Genomic_DNA"/>
</dbReference>
<comment type="caution">
    <text evidence="10">The sequence shown here is derived from an EMBL/GenBank/DDBJ whole genome shotgun (WGS) entry which is preliminary data.</text>
</comment>
<keyword evidence="2 8" id="KW-1277">Toxin-antitoxin system</keyword>
<evidence type="ECO:0000259" key="9">
    <source>
        <dbReference type="SMART" id="SM00670"/>
    </source>
</evidence>
<dbReference type="SMART" id="SM00670">
    <property type="entry name" value="PINc"/>
    <property type="match status" value="1"/>
</dbReference>
<gene>
    <name evidence="8" type="primary">vapC</name>
    <name evidence="10" type="ORF">A2875_01065</name>
</gene>
<keyword evidence="4 8" id="KW-0479">Metal-binding</keyword>
<dbReference type="InterPro" id="IPR022907">
    <property type="entry name" value="VapC_family"/>
</dbReference>
<evidence type="ECO:0000313" key="11">
    <source>
        <dbReference type="Proteomes" id="UP000177416"/>
    </source>
</evidence>
<dbReference type="EC" id="3.1.-.-" evidence="8"/>
<keyword evidence="3 8" id="KW-0540">Nuclease</keyword>
<dbReference type="InterPro" id="IPR050556">
    <property type="entry name" value="Type_II_TA_system_RNase"/>
</dbReference>
<dbReference type="SUPFAM" id="SSF88723">
    <property type="entry name" value="PIN domain-like"/>
    <property type="match status" value="1"/>
</dbReference>
<evidence type="ECO:0000256" key="6">
    <source>
        <dbReference type="ARBA" id="ARBA00022842"/>
    </source>
</evidence>
<evidence type="ECO:0000256" key="4">
    <source>
        <dbReference type="ARBA" id="ARBA00022723"/>
    </source>
</evidence>
<evidence type="ECO:0000313" key="10">
    <source>
        <dbReference type="EMBL" id="OGG13573.1"/>
    </source>
</evidence>